<organism evidence="2 3">
    <name type="scientific">Bacillus cereus</name>
    <dbReference type="NCBI Taxonomy" id="1396"/>
    <lineage>
        <taxon>Bacteria</taxon>
        <taxon>Bacillati</taxon>
        <taxon>Bacillota</taxon>
        <taxon>Bacilli</taxon>
        <taxon>Bacillales</taxon>
        <taxon>Bacillaceae</taxon>
        <taxon>Bacillus</taxon>
        <taxon>Bacillus cereus group</taxon>
    </lineage>
</organism>
<proteinExistence type="predicted"/>
<evidence type="ECO:0000313" key="2">
    <source>
        <dbReference type="EMBL" id="PEC19126.1"/>
    </source>
</evidence>
<evidence type="ECO:0000256" key="1">
    <source>
        <dbReference type="SAM" id="Phobius"/>
    </source>
</evidence>
<keyword evidence="1" id="KW-0472">Membrane</keyword>
<keyword evidence="1" id="KW-0812">Transmembrane</keyword>
<keyword evidence="1" id="KW-1133">Transmembrane helix</keyword>
<sequence length="158" mass="17614">MLLTKKHFIISSSFILITSLCTITLLTKQNKQLDSTPTNIEATETVTLSSSKTDEITTFRSSSFNNTHTFRGGVGTGFDFSGLGDLKITVENTGKNAFTYSIKTKNEEQLVRHTIQPNESKTFTLRSFVSSPEPGYYYLSAYNEDGSESSMRLEVQPQ</sequence>
<dbReference type="AlphaFoldDB" id="A0A2A7HQ45"/>
<dbReference type="EMBL" id="NVLK01000078">
    <property type="protein sequence ID" value="PEC19126.1"/>
    <property type="molecule type" value="Genomic_DNA"/>
</dbReference>
<name>A0A2A7HQ45_BACCE</name>
<reference evidence="2 3" key="1">
    <citation type="submission" date="2017-09" db="EMBL/GenBank/DDBJ databases">
        <title>Large-scale bioinformatics analysis of Bacillus genomes uncovers conserved roles of natural products in bacterial physiology.</title>
        <authorList>
            <consortium name="Agbiome Team Llc"/>
            <person name="Bleich R.M."/>
            <person name="Grubbs K.J."/>
            <person name="Santa Maria K.C."/>
            <person name="Allen S.E."/>
            <person name="Farag S."/>
            <person name="Shank E.A."/>
            <person name="Bowers A."/>
        </authorList>
    </citation>
    <scope>NUCLEOTIDE SEQUENCE [LARGE SCALE GENOMIC DNA]</scope>
    <source>
        <strain evidence="2 3">AFS096845</strain>
    </source>
</reference>
<accession>A0A2A7HQ45</accession>
<dbReference type="Proteomes" id="UP000220006">
    <property type="component" value="Unassembled WGS sequence"/>
</dbReference>
<protein>
    <submittedName>
        <fullName evidence="2">Uncharacterized protein</fullName>
    </submittedName>
</protein>
<gene>
    <name evidence="2" type="ORF">COM96_26700</name>
</gene>
<evidence type="ECO:0000313" key="3">
    <source>
        <dbReference type="Proteomes" id="UP000220006"/>
    </source>
</evidence>
<dbReference type="RefSeq" id="WP_097906261.1">
    <property type="nucleotide sequence ID" value="NZ_NVLK01000078.1"/>
</dbReference>
<comment type="caution">
    <text evidence="2">The sequence shown here is derived from an EMBL/GenBank/DDBJ whole genome shotgun (WGS) entry which is preliminary data.</text>
</comment>
<feature type="transmembrane region" description="Helical" evidence="1">
    <location>
        <begin position="7"/>
        <end position="26"/>
    </location>
</feature>